<dbReference type="EMBL" id="CP031148">
    <property type="protein sequence ID" value="AXG10546.1"/>
    <property type="molecule type" value="Genomic_DNA"/>
</dbReference>
<dbReference type="RefSeq" id="WP_114606039.1">
    <property type="nucleotide sequence ID" value="NZ_CP031148.1"/>
</dbReference>
<sequence length="73" mass="8259">MSLSIWEVFQALFRGGESADEEPSEEADERRFVPSPLDLSVRVAHGGSDDTVVRELSKVDEQARELEETHRDD</sequence>
<protein>
    <submittedName>
        <fullName evidence="1">Uncharacterized protein</fullName>
    </submittedName>
</protein>
<dbReference type="Proteomes" id="UP000252985">
    <property type="component" value="Chromosome"/>
</dbReference>
<reference evidence="1 2" key="1">
    <citation type="submission" date="2018-07" db="EMBL/GenBank/DDBJ databases">
        <title>Genome sequences of Haloplanus sp. CBA1112.</title>
        <authorList>
            <person name="Kim Y.B."/>
            <person name="Roh S.W."/>
        </authorList>
    </citation>
    <scope>NUCLEOTIDE SEQUENCE [LARGE SCALE GENOMIC DNA]</scope>
    <source>
        <strain evidence="1 2">CBA1112</strain>
    </source>
</reference>
<organism evidence="1 2">
    <name type="scientific">Haloplanus rubicundus</name>
    <dbReference type="NCBI Taxonomy" id="1547898"/>
    <lineage>
        <taxon>Archaea</taxon>
        <taxon>Methanobacteriati</taxon>
        <taxon>Methanobacteriota</taxon>
        <taxon>Stenosarchaea group</taxon>
        <taxon>Halobacteria</taxon>
        <taxon>Halobacteriales</taxon>
        <taxon>Haloferacaceae</taxon>
        <taxon>Haloplanus</taxon>
    </lineage>
</organism>
<dbReference type="KEGG" id="haq:DU484_12210"/>
<evidence type="ECO:0000313" key="2">
    <source>
        <dbReference type="Proteomes" id="UP000252985"/>
    </source>
</evidence>
<name>A0A345EEC4_9EURY</name>
<evidence type="ECO:0000313" key="1">
    <source>
        <dbReference type="EMBL" id="AXG10546.1"/>
    </source>
</evidence>
<dbReference type="GeneID" id="37287754"/>
<accession>A0A345EEC4</accession>
<proteinExistence type="predicted"/>
<dbReference type="AlphaFoldDB" id="A0A345EEC4"/>
<gene>
    <name evidence="1" type="ORF">DU484_12210</name>
</gene>